<keyword evidence="3" id="KW-1185">Reference proteome</keyword>
<accession>A0ABW5AHR3</accession>
<feature type="region of interest" description="Disordered" evidence="1">
    <location>
        <begin position="71"/>
        <end position="134"/>
    </location>
</feature>
<sequence>MRLFMFESETTSDLRAFAGDSSGSKLPERLGPWHSTGVVRPDRDPPHKLSRAAIEKAIAAAGYQLFRMKPTEAASAAKSASGAPATGKAPASKAPMSKAPMSKAPGTKTATSAVATKTAPAKAAAGRKPVTVKA</sequence>
<comment type="caution">
    <text evidence="2">The sequence shown here is derived from an EMBL/GenBank/DDBJ whole genome shotgun (WGS) entry which is preliminary data.</text>
</comment>
<evidence type="ECO:0000313" key="3">
    <source>
        <dbReference type="Proteomes" id="UP001597314"/>
    </source>
</evidence>
<reference evidence="3" key="1">
    <citation type="journal article" date="2019" name="Int. J. Syst. Evol. Microbiol.">
        <title>The Global Catalogue of Microorganisms (GCM) 10K type strain sequencing project: providing services to taxonomists for standard genome sequencing and annotation.</title>
        <authorList>
            <consortium name="The Broad Institute Genomics Platform"/>
            <consortium name="The Broad Institute Genome Sequencing Center for Infectious Disease"/>
            <person name="Wu L."/>
            <person name="Ma J."/>
        </authorList>
    </citation>
    <scope>NUCLEOTIDE SEQUENCE [LARGE SCALE GENOMIC DNA]</scope>
    <source>
        <strain evidence="3">CGMCC 1.6774</strain>
    </source>
</reference>
<evidence type="ECO:0000313" key="2">
    <source>
        <dbReference type="EMBL" id="MFD2182443.1"/>
    </source>
</evidence>
<feature type="region of interest" description="Disordered" evidence="1">
    <location>
        <begin position="16"/>
        <end position="47"/>
    </location>
</feature>
<dbReference type="Proteomes" id="UP001597314">
    <property type="component" value="Unassembled WGS sequence"/>
</dbReference>
<organism evidence="2 3">
    <name type="scientific">Rhodoplanes azumiensis</name>
    <dbReference type="NCBI Taxonomy" id="1897628"/>
    <lineage>
        <taxon>Bacteria</taxon>
        <taxon>Pseudomonadati</taxon>
        <taxon>Pseudomonadota</taxon>
        <taxon>Alphaproteobacteria</taxon>
        <taxon>Hyphomicrobiales</taxon>
        <taxon>Nitrobacteraceae</taxon>
        <taxon>Rhodoplanes</taxon>
    </lineage>
</organism>
<name>A0ABW5AHR3_9BRAD</name>
<gene>
    <name evidence="2" type="ORF">ACFSOX_09785</name>
</gene>
<dbReference type="RefSeq" id="WP_378477623.1">
    <property type="nucleotide sequence ID" value="NZ_JBHUIW010000009.1"/>
</dbReference>
<evidence type="ECO:0000256" key="1">
    <source>
        <dbReference type="SAM" id="MobiDB-lite"/>
    </source>
</evidence>
<dbReference type="EMBL" id="JBHUIW010000009">
    <property type="protein sequence ID" value="MFD2182443.1"/>
    <property type="molecule type" value="Genomic_DNA"/>
</dbReference>
<protein>
    <submittedName>
        <fullName evidence="2">Uncharacterized protein</fullName>
    </submittedName>
</protein>
<proteinExistence type="predicted"/>
<feature type="compositionally biased region" description="Low complexity" evidence="1">
    <location>
        <begin position="71"/>
        <end position="124"/>
    </location>
</feature>